<dbReference type="InterPro" id="IPR036249">
    <property type="entry name" value="Thioredoxin-like_sf"/>
</dbReference>
<sequence>MIELFGIKNCNTVKKALDWLELNKIDFNFIDVKKDLTSEHLNQWFQNLPSDLNPLMFVNQRGITWRNLADSDKQLINSNKGIIELILQKPSVMKRPVLVSNKNVVLLGYDEEKYQKEFT</sequence>
<reference evidence="4" key="1">
    <citation type="journal article" date="2012" name="Stand. Genomic Sci.">
        <title>Genome sequence of strain HIMB624, a cultured representative from the OM43 clade of marine Betaproteobacteria.</title>
        <authorList>
            <person name="Huggett M.J."/>
            <person name="Hayakawa D.H."/>
            <person name="Rappe M.S."/>
        </authorList>
    </citation>
    <scope>NUCLEOTIDE SEQUENCE [LARGE SCALE GENOMIC DNA]</scope>
    <source>
        <strain evidence="4">KB13</strain>
    </source>
</reference>
<dbReference type="SUPFAM" id="SSF52833">
    <property type="entry name" value="Thioredoxin-like"/>
    <property type="match status" value="1"/>
</dbReference>
<dbReference type="HOGENOM" id="CLU_116644_2_1_4"/>
<comment type="similarity">
    <text evidence="1 2">Belongs to the ArsC family.</text>
</comment>
<accession>B6BUM9</accession>
<evidence type="ECO:0000313" key="4">
    <source>
        <dbReference type="Proteomes" id="UP000004188"/>
    </source>
</evidence>
<dbReference type="STRING" id="314607.KB13_540"/>
<dbReference type="EMBL" id="DS995299">
    <property type="protein sequence ID" value="EDZ64408.1"/>
    <property type="molecule type" value="Genomic_DNA"/>
</dbReference>
<dbReference type="NCBIfam" id="TIGR01617">
    <property type="entry name" value="arsC_related"/>
    <property type="match status" value="1"/>
</dbReference>
<dbReference type="Pfam" id="PF03960">
    <property type="entry name" value="ArsC"/>
    <property type="match status" value="1"/>
</dbReference>
<proteinExistence type="inferred from homology"/>
<name>B6BUM9_9PROT</name>
<dbReference type="PANTHER" id="PTHR30041:SF8">
    <property type="entry name" value="PROTEIN YFFB"/>
    <property type="match status" value="1"/>
</dbReference>
<dbReference type="Gene3D" id="3.40.30.10">
    <property type="entry name" value="Glutaredoxin"/>
    <property type="match status" value="1"/>
</dbReference>
<dbReference type="InterPro" id="IPR006504">
    <property type="entry name" value="Tscrpt_reg_Spx/MgsR"/>
</dbReference>
<dbReference type="PANTHER" id="PTHR30041">
    <property type="entry name" value="ARSENATE REDUCTASE"/>
    <property type="match status" value="1"/>
</dbReference>
<evidence type="ECO:0000256" key="1">
    <source>
        <dbReference type="ARBA" id="ARBA00007198"/>
    </source>
</evidence>
<gene>
    <name evidence="3" type="ORF">KB13_540</name>
</gene>
<organism evidence="3 4">
    <name type="scientific">beta proteobacterium KB13</name>
    <dbReference type="NCBI Taxonomy" id="314607"/>
    <lineage>
        <taxon>Bacteria</taxon>
        <taxon>Pseudomonadati</taxon>
        <taxon>Pseudomonadota</taxon>
        <taxon>Betaproteobacteria</taxon>
        <taxon>Nitrosomonadales</taxon>
        <taxon>OM43 clade</taxon>
    </lineage>
</organism>
<evidence type="ECO:0000313" key="3">
    <source>
        <dbReference type="EMBL" id="EDZ64408.1"/>
    </source>
</evidence>
<protein>
    <submittedName>
        <fullName evidence="3">Glutaredoxin family protein</fullName>
    </submittedName>
</protein>
<dbReference type="InterPro" id="IPR006660">
    <property type="entry name" value="Arsenate_reductase-like"/>
</dbReference>
<dbReference type="Proteomes" id="UP000004188">
    <property type="component" value="Unassembled WGS sequence"/>
</dbReference>
<evidence type="ECO:0000256" key="2">
    <source>
        <dbReference type="PROSITE-ProRule" id="PRU01282"/>
    </source>
</evidence>
<dbReference type="AlphaFoldDB" id="B6BUM9"/>
<dbReference type="PROSITE" id="PS51353">
    <property type="entry name" value="ARSC"/>
    <property type="match status" value="1"/>
</dbReference>
<dbReference type="eggNOG" id="COG1393">
    <property type="taxonomic scope" value="Bacteria"/>
</dbReference>
<keyword evidence="4" id="KW-1185">Reference proteome</keyword>